<evidence type="ECO:0000256" key="6">
    <source>
        <dbReference type="ARBA" id="ARBA00022512"/>
    </source>
</evidence>
<comment type="similarity">
    <text evidence="3">In the N-terminal section; belongs to the PMEI family.</text>
</comment>
<keyword evidence="16" id="KW-1185">Reference proteome</keyword>
<evidence type="ECO:0000256" key="10">
    <source>
        <dbReference type="ARBA" id="ARBA00023180"/>
    </source>
</evidence>
<feature type="active site" evidence="13">
    <location>
        <position position="724"/>
    </location>
</feature>
<dbReference type="NCBIfam" id="TIGR01614">
    <property type="entry name" value="PME_inhib"/>
    <property type="match status" value="1"/>
</dbReference>
<dbReference type="EMBL" id="JAAGAX010000016">
    <property type="protein sequence ID" value="KAF2289148.1"/>
    <property type="molecule type" value="Genomic_DNA"/>
</dbReference>
<evidence type="ECO:0000313" key="15">
    <source>
        <dbReference type="EMBL" id="KAF2289148.1"/>
    </source>
</evidence>
<dbReference type="SMART" id="SM00856">
    <property type="entry name" value="PMEI"/>
    <property type="match status" value="1"/>
</dbReference>
<comment type="function">
    <text evidence="12">Acts in the modification of cell walls via demethylesterification of cell wall pectin.</text>
</comment>
<evidence type="ECO:0000256" key="11">
    <source>
        <dbReference type="ARBA" id="ARBA00047928"/>
    </source>
</evidence>
<dbReference type="InterPro" id="IPR033131">
    <property type="entry name" value="Pectinesterase_Asp_AS"/>
</dbReference>
<evidence type="ECO:0000256" key="1">
    <source>
        <dbReference type="ARBA" id="ARBA00004191"/>
    </source>
</evidence>
<dbReference type="AlphaFoldDB" id="A0A6A6KMH2"/>
<keyword evidence="9" id="KW-1015">Disulfide bond</keyword>
<keyword evidence="10" id="KW-0325">Glycoprotein</keyword>
<gene>
    <name evidence="15" type="ORF">GH714_029116</name>
</gene>
<comment type="similarity">
    <text evidence="4">In the C-terminal section; belongs to the pectinesterase family.</text>
</comment>
<evidence type="ECO:0000256" key="4">
    <source>
        <dbReference type="ARBA" id="ARBA00007786"/>
    </source>
</evidence>
<dbReference type="GO" id="GO:0045490">
    <property type="term" value="P:pectin catabolic process"/>
    <property type="evidence" value="ECO:0007669"/>
    <property type="project" value="UniProtKB-UniPathway"/>
</dbReference>
<dbReference type="InterPro" id="IPR000070">
    <property type="entry name" value="Pectinesterase_cat"/>
</dbReference>
<keyword evidence="6" id="KW-0964">Secreted</keyword>
<organism evidence="15 16">
    <name type="scientific">Hevea brasiliensis</name>
    <name type="common">Para rubber tree</name>
    <name type="synonym">Siphonia brasiliensis</name>
    <dbReference type="NCBI Taxonomy" id="3981"/>
    <lineage>
        <taxon>Eukaryota</taxon>
        <taxon>Viridiplantae</taxon>
        <taxon>Streptophyta</taxon>
        <taxon>Embryophyta</taxon>
        <taxon>Tracheophyta</taxon>
        <taxon>Spermatophyta</taxon>
        <taxon>Magnoliopsida</taxon>
        <taxon>eudicotyledons</taxon>
        <taxon>Gunneridae</taxon>
        <taxon>Pentapetalae</taxon>
        <taxon>rosids</taxon>
        <taxon>fabids</taxon>
        <taxon>Malpighiales</taxon>
        <taxon>Euphorbiaceae</taxon>
        <taxon>Crotonoideae</taxon>
        <taxon>Micrandreae</taxon>
        <taxon>Hevea</taxon>
    </lineage>
</organism>
<dbReference type="UniPathway" id="UPA00545">
    <property type="reaction ID" value="UER00823"/>
</dbReference>
<dbReference type="InterPro" id="IPR012334">
    <property type="entry name" value="Pectin_lyas_fold"/>
</dbReference>
<dbReference type="Gene3D" id="1.20.140.40">
    <property type="entry name" value="Invertase/pectin methylesterase inhibitor family protein"/>
    <property type="match status" value="1"/>
</dbReference>
<dbReference type="FunFam" id="1.20.140.40:FF:000001">
    <property type="entry name" value="Pectinesterase"/>
    <property type="match status" value="1"/>
</dbReference>
<keyword evidence="7" id="KW-0378">Hydrolase</keyword>
<dbReference type="GO" id="GO:0030599">
    <property type="term" value="F:pectinesterase activity"/>
    <property type="evidence" value="ECO:0007669"/>
    <property type="project" value="UniProtKB-EC"/>
</dbReference>
<accession>A0A6A6KMH2</accession>
<dbReference type="InterPro" id="IPR032675">
    <property type="entry name" value="LRR_dom_sf"/>
</dbReference>
<evidence type="ECO:0000256" key="7">
    <source>
        <dbReference type="ARBA" id="ARBA00022801"/>
    </source>
</evidence>
<dbReference type="Gene3D" id="3.80.10.10">
    <property type="entry name" value="Ribonuclease Inhibitor"/>
    <property type="match status" value="1"/>
</dbReference>
<name>A0A6A6KMH2_HEVBR</name>
<dbReference type="GO" id="GO:0004857">
    <property type="term" value="F:enzyme inhibitor activity"/>
    <property type="evidence" value="ECO:0007669"/>
    <property type="project" value="InterPro"/>
</dbReference>
<dbReference type="Proteomes" id="UP000467840">
    <property type="component" value="Chromosome 8"/>
</dbReference>
<keyword evidence="6" id="KW-0134">Cell wall</keyword>
<evidence type="ECO:0000256" key="13">
    <source>
        <dbReference type="PROSITE-ProRule" id="PRU10040"/>
    </source>
</evidence>
<reference evidence="15 16" key="1">
    <citation type="journal article" date="2020" name="Mol. Plant">
        <title>The Chromosome-Based Rubber Tree Genome Provides New Insights into Spurge Genome Evolution and Rubber Biosynthesis.</title>
        <authorList>
            <person name="Liu J."/>
            <person name="Shi C."/>
            <person name="Shi C.C."/>
            <person name="Li W."/>
            <person name="Zhang Q.J."/>
            <person name="Zhang Y."/>
            <person name="Li K."/>
            <person name="Lu H.F."/>
            <person name="Shi C."/>
            <person name="Zhu S.T."/>
            <person name="Xiao Z.Y."/>
            <person name="Nan H."/>
            <person name="Yue Y."/>
            <person name="Zhu X.G."/>
            <person name="Wu Y."/>
            <person name="Hong X.N."/>
            <person name="Fan G.Y."/>
            <person name="Tong Y."/>
            <person name="Zhang D."/>
            <person name="Mao C.L."/>
            <person name="Liu Y.L."/>
            <person name="Hao S.J."/>
            <person name="Liu W.Q."/>
            <person name="Lv M.Q."/>
            <person name="Zhang H.B."/>
            <person name="Liu Y."/>
            <person name="Hu-Tang G.R."/>
            <person name="Wang J.P."/>
            <person name="Wang J.H."/>
            <person name="Sun Y.H."/>
            <person name="Ni S.B."/>
            <person name="Chen W.B."/>
            <person name="Zhang X.C."/>
            <person name="Jiao Y.N."/>
            <person name="Eichler E.E."/>
            <person name="Li G.H."/>
            <person name="Liu X."/>
            <person name="Gao L.Z."/>
        </authorList>
    </citation>
    <scope>NUCLEOTIDE SEQUENCE [LARGE SCALE GENOMIC DNA]</scope>
    <source>
        <strain evidence="16">cv. GT1</strain>
        <tissue evidence="15">Leaf</tissue>
    </source>
</reference>
<evidence type="ECO:0000256" key="9">
    <source>
        <dbReference type="ARBA" id="ARBA00023157"/>
    </source>
</evidence>
<evidence type="ECO:0000259" key="14">
    <source>
        <dbReference type="SMART" id="SM00856"/>
    </source>
</evidence>
<dbReference type="Pfam" id="PF23622">
    <property type="entry name" value="LRR_At1g61320_AtMIF1"/>
    <property type="match status" value="1"/>
</dbReference>
<dbReference type="Gene3D" id="2.160.20.10">
    <property type="entry name" value="Single-stranded right-handed beta-helix, Pectin lyase-like"/>
    <property type="match status" value="1"/>
</dbReference>
<dbReference type="InterPro" id="IPR011050">
    <property type="entry name" value="Pectin_lyase_fold/virulence"/>
</dbReference>
<dbReference type="FunFam" id="2.160.20.10:FF:000001">
    <property type="entry name" value="Pectinesterase"/>
    <property type="match status" value="1"/>
</dbReference>
<dbReference type="EC" id="3.1.1.11" evidence="5"/>
<evidence type="ECO:0000256" key="12">
    <source>
        <dbReference type="ARBA" id="ARBA00057335"/>
    </source>
</evidence>
<protein>
    <recommendedName>
        <fullName evidence="5">pectinesterase</fullName>
        <ecNumber evidence="5">3.1.1.11</ecNumber>
    </recommendedName>
</protein>
<evidence type="ECO:0000256" key="8">
    <source>
        <dbReference type="ARBA" id="ARBA00023085"/>
    </source>
</evidence>
<dbReference type="InterPro" id="IPR055357">
    <property type="entry name" value="LRR_At1g61320_AtMIF1"/>
</dbReference>
<evidence type="ECO:0000256" key="5">
    <source>
        <dbReference type="ARBA" id="ARBA00013229"/>
    </source>
</evidence>
<dbReference type="Pfam" id="PF01095">
    <property type="entry name" value="Pectinesterase"/>
    <property type="match status" value="1"/>
</dbReference>
<dbReference type="PANTHER" id="PTHR31707">
    <property type="entry name" value="PECTINESTERASE"/>
    <property type="match status" value="1"/>
</dbReference>
<evidence type="ECO:0000313" key="16">
    <source>
        <dbReference type="Proteomes" id="UP000467840"/>
    </source>
</evidence>
<dbReference type="InterPro" id="IPR035513">
    <property type="entry name" value="Invertase/methylesterase_inhib"/>
</dbReference>
<dbReference type="PROSITE" id="PS00503">
    <property type="entry name" value="PECTINESTERASE_2"/>
    <property type="match status" value="1"/>
</dbReference>
<sequence length="888" mass="98363">MADYSGLYSLPSRLFHNSSPSSLTALHLKRVNVTGGILEYLLSHCPFLEVLSVKNSSSLLSLNIRGPTLKLTHLELWCCRNFTKLEISAVNLVSLSYRGPEVVHFKYVPQLLELSVAGNFFKVVVDNVFEHSSFLCRLKTLNLHFPGPLKLFMTAPQQFPELSNLKYLELKVALLDFGDLFLLTPLTRASPSLHKLTLLICYAEMSSGDVQSLIDEHAYHCLKVVEFIGFVGSTAEVEFLLHLSKNAVSLEKIIIDPCRPYPLAELFKSRCQLLKSKFRETREYKLAKERAIDLQQKLPSDLEFVVFNKLKIFKMTYGYDGAEDAAQRKKKVAVIGVSSIILVAMVVAVAVGVNGDPNAGGSSAESSSANQISTSSKSIQAICQPTDYRQTCETSLTEAAGNTSDPHKLVQAGFQVAIDSLREAIKNSTTLREVAEDPMAKQALDNCEELMDDAIEDLKTSFKQVGDFDISKLDEYVANLKIWLSATITYQQTCLDGFDNTTGPAGQKMREILTLSSQLTSNGLAMVTGLSSILKDLSLAGLTGRRLLNDNGLPSWVTREKERILAETAATIKPDMTVAQDGTGQYKTINEAVKNIPKKRNTTFVLYIKAGIYKEQVTISRSMTHIMMIGDGPTKTKITGSLSYAGGVQTFKTSTVSVSGSHFIAKDIGFENTAGAIGHQAVALRVQSDMSIFYNCRMDGYQDTLYSHTYRQFYRDCTITGTIDFIFGDAAAVFQNCNLVVRRPLESQRCIITAQGRNNSRQATGFVIQNCTITAAPEYFPFRFRNAAYLGRPWRQYSRTIYMQSQIDDLIDPEGWMPWMGSFGLDTCSYSEYDNRGPGAVATKRVTWKGIKKVSPEEADGFTAAKFIDGDLWIPATGVPYTPGMIKL</sequence>
<comment type="subcellular location">
    <subcellularLocation>
        <location evidence="1">Secreted</location>
        <location evidence="1">Cell wall</location>
    </subcellularLocation>
</comment>
<proteinExistence type="inferred from homology"/>
<dbReference type="Pfam" id="PF04043">
    <property type="entry name" value="PMEI"/>
    <property type="match status" value="1"/>
</dbReference>
<dbReference type="InterPro" id="IPR006501">
    <property type="entry name" value="Pectinesterase_inhib_dom"/>
</dbReference>
<dbReference type="SUPFAM" id="SSF52047">
    <property type="entry name" value="RNI-like"/>
    <property type="match status" value="1"/>
</dbReference>
<comment type="pathway">
    <text evidence="2">Glycan metabolism; pectin degradation; 2-dehydro-3-deoxy-D-gluconate from pectin: step 1/5.</text>
</comment>
<feature type="domain" description="Pectinesterase inhibitor" evidence="14">
    <location>
        <begin position="374"/>
        <end position="526"/>
    </location>
</feature>
<dbReference type="CDD" id="cd15798">
    <property type="entry name" value="PMEI-like_3"/>
    <property type="match status" value="1"/>
</dbReference>
<dbReference type="GO" id="GO:0042545">
    <property type="term" value="P:cell wall modification"/>
    <property type="evidence" value="ECO:0007669"/>
    <property type="project" value="InterPro"/>
</dbReference>
<evidence type="ECO:0000256" key="2">
    <source>
        <dbReference type="ARBA" id="ARBA00005184"/>
    </source>
</evidence>
<comment type="caution">
    <text evidence="15">The sequence shown here is derived from an EMBL/GenBank/DDBJ whole genome shotgun (WGS) entry which is preliminary data.</text>
</comment>
<keyword evidence="8" id="KW-0063">Aspartyl esterase</keyword>
<comment type="catalytic activity">
    <reaction evidence="11">
        <text>[(1-&gt;4)-alpha-D-galacturonosyl methyl ester](n) + n H2O = [(1-&gt;4)-alpha-D-galacturonosyl](n) + n methanol + n H(+)</text>
        <dbReference type="Rhea" id="RHEA:22380"/>
        <dbReference type="Rhea" id="RHEA-COMP:14570"/>
        <dbReference type="Rhea" id="RHEA-COMP:14573"/>
        <dbReference type="ChEBI" id="CHEBI:15377"/>
        <dbReference type="ChEBI" id="CHEBI:15378"/>
        <dbReference type="ChEBI" id="CHEBI:17790"/>
        <dbReference type="ChEBI" id="CHEBI:140522"/>
        <dbReference type="ChEBI" id="CHEBI:140523"/>
        <dbReference type="EC" id="3.1.1.11"/>
    </reaction>
</comment>
<evidence type="ECO:0000256" key="3">
    <source>
        <dbReference type="ARBA" id="ARBA00006027"/>
    </source>
</evidence>
<dbReference type="SUPFAM" id="SSF51126">
    <property type="entry name" value="Pectin lyase-like"/>
    <property type="match status" value="1"/>
</dbReference>
<dbReference type="SUPFAM" id="SSF101148">
    <property type="entry name" value="Plant invertase/pectin methylesterase inhibitor"/>
    <property type="match status" value="1"/>
</dbReference>